<accession>A0A1G1ZSQ8</accession>
<keyword evidence="1" id="KW-0812">Transmembrane</keyword>
<evidence type="ECO:0000256" key="1">
    <source>
        <dbReference type="SAM" id="Phobius"/>
    </source>
</evidence>
<proteinExistence type="predicted"/>
<feature type="transmembrane region" description="Helical" evidence="1">
    <location>
        <begin position="37"/>
        <end position="64"/>
    </location>
</feature>
<keyword evidence="1" id="KW-0472">Membrane</keyword>
<comment type="caution">
    <text evidence="2">The sequence shown here is derived from an EMBL/GenBank/DDBJ whole genome shotgun (WGS) entry which is preliminary data.</text>
</comment>
<dbReference type="AlphaFoldDB" id="A0A1G1ZSQ8"/>
<gene>
    <name evidence="2" type="ORF">A3I24_02590</name>
</gene>
<keyword evidence="1" id="KW-1133">Transmembrane helix</keyword>
<protein>
    <submittedName>
        <fullName evidence="2">Uncharacterized protein</fullName>
    </submittedName>
</protein>
<dbReference type="Proteomes" id="UP000177690">
    <property type="component" value="Unassembled WGS sequence"/>
</dbReference>
<feature type="transmembrane region" description="Helical" evidence="1">
    <location>
        <begin position="6"/>
        <end position="25"/>
    </location>
</feature>
<reference evidence="2 3" key="1">
    <citation type="journal article" date="2016" name="Nat. Commun.">
        <title>Thousands of microbial genomes shed light on interconnected biogeochemical processes in an aquifer system.</title>
        <authorList>
            <person name="Anantharaman K."/>
            <person name="Brown C.T."/>
            <person name="Hug L.A."/>
            <person name="Sharon I."/>
            <person name="Castelle C.J."/>
            <person name="Probst A.J."/>
            <person name="Thomas B.C."/>
            <person name="Singh A."/>
            <person name="Wilkins M.J."/>
            <person name="Karaoz U."/>
            <person name="Brodie E.L."/>
            <person name="Williams K.H."/>
            <person name="Hubbard S.S."/>
            <person name="Banfield J.F."/>
        </authorList>
    </citation>
    <scope>NUCLEOTIDE SEQUENCE [LARGE SCALE GENOMIC DNA]</scope>
</reference>
<evidence type="ECO:0000313" key="3">
    <source>
        <dbReference type="Proteomes" id="UP000177690"/>
    </source>
</evidence>
<sequence length="79" mass="9214">MIDYKTIYFLILLVYFLDGLIILAFSWRMKDPDIKNFAVAVVLSPILLPLLIILPIAFFVLWVMEKLGALKEKEEKDLK</sequence>
<organism evidence="2 3">
    <name type="scientific">Candidatus Harrisonbacteria bacterium RIFCSPLOWO2_02_FULL_41_13b</name>
    <dbReference type="NCBI Taxonomy" id="1798409"/>
    <lineage>
        <taxon>Bacteria</taxon>
        <taxon>Candidatus Harrisoniibacteriota</taxon>
    </lineage>
</organism>
<evidence type="ECO:0000313" key="2">
    <source>
        <dbReference type="EMBL" id="OGY67773.1"/>
    </source>
</evidence>
<dbReference type="EMBL" id="MHJL01000016">
    <property type="protein sequence ID" value="OGY67773.1"/>
    <property type="molecule type" value="Genomic_DNA"/>
</dbReference>
<name>A0A1G1ZSQ8_9BACT</name>